<keyword evidence="3" id="KW-0964">Secreted</keyword>
<keyword evidence="10" id="KW-0843">Virulence</keyword>
<evidence type="ECO:0000313" key="15">
    <source>
        <dbReference type="Proteomes" id="UP000504632"/>
    </source>
</evidence>
<dbReference type="InterPro" id="IPR050999">
    <property type="entry name" value="ADP-ribosyltransferase_ARG"/>
</dbReference>
<evidence type="ECO:0000313" key="16">
    <source>
        <dbReference type="RefSeq" id="XP_030634892.1"/>
    </source>
</evidence>
<evidence type="ECO:0000256" key="9">
    <source>
        <dbReference type="ARBA" id="ARBA00022857"/>
    </source>
</evidence>
<evidence type="ECO:0000256" key="2">
    <source>
        <dbReference type="ARBA" id="ARBA00009558"/>
    </source>
</evidence>
<dbReference type="GeneID" id="115816061"/>
<keyword evidence="15" id="KW-1185">Reference proteome</keyword>
<evidence type="ECO:0000256" key="6">
    <source>
        <dbReference type="ARBA" id="ARBA00022679"/>
    </source>
</evidence>
<dbReference type="GO" id="GO:0016779">
    <property type="term" value="F:nucleotidyltransferase activity"/>
    <property type="evidence" value="ECO:0007669"/>
    <property type="project" value="UniProtKB-KW"/>
</dbReference>
<keyword evidence="7" id="KW-0548">Nucleotidyltransferase</keyword>
<reference evidence="16" key="1">
    <citation type="submission" date="2025-08" db="UniProtKB">
        <authorList>
            <consortium name="RefSeq"/>
        </authorList>
    </citation>
    <scope>IDENTIFICATION</scope>
</reference>
<keyword evidence="6 14" id="KW-0808">Transferase</keyword>
<keyword evidence="8 14" id="KW-0732">Signal</keyword>
<dbReference type="PANTHER" id="PTHR10339:SF25">
    <property type="entry name" value="SECRETED EXOENZYME S"/>
    <property type="match status" value="1"/>
</dbReference>
<dbReference type="AlphaFoldDB" id="A0A6J2VS60"/>
<proteinExistence type="inferred from homology"/>
<dbReference type="FunFam" id="3.90.176.10:FF:000001">
    <property type="entry name" value="NAD(P)(+)--arginine ADP-ribosyltransferase"/>
    <property type="match status" value="1"/>
</dbReference>
<evidence type="ECO:0000256" key="4">
    <source>
        <dbReference type="ARBA" id="ARBA00022656"/>
    </source>
</evidence>
<gene>
    <name evidence="16" type="primary">LOC115816061</name>
</gene>
<dbReference type="InterPro" id="IPR000768">
    <property type="entry name" value="ART"/>
</dbReference>
<dbReference type="GO" id="GO:0005576">
    <property type="term" value="C:extracellular region"/>
    <property type="evidence" value="ECO:0007669"/>
    <property type="project" value="UniProtKB-SubCell"/>
</dbReference>
<keyword evidence="4" id="KW-0800">Toxin</keyword>
<accession>A0A6J2VS60</accession>
<dbReference type="GO" id="GO:0106274">
    <property type="term" value="F:NAD+-protein-arginine ADP-ribosyltransferase activity"/>
    <property type="evidence" value="ECO:0007669"/>
    <property type="project" value="UniProtKB-EC"/>
</dbReference>
<keyword evidence="9 14" id="KW-0521">NADP</keyword>
<dbReference type="RefSeq" id="XP_030634892.1">
    <property type="nucleotide sequence ID" value="XM_030779032.1"/>
</dbReference>
<evidence type="ECO:0000256" key="10">
    <source>
        <dbReference type="ARBA" id="ARBA00023026"/>
    </source>
</evidence>
<dbReference type="PANTHER" id="PTHR10339">
    <property type="entry name" value="ADP-RIBOSYLTRANSFERASE"/>
    <property type="match status" value="1"/>
</dbReference>
<comment type="catalytic activity">
    <reaction evidence="13 14">
        <text>L-arginyl-[protein] + NAD(+) = N(omega)-(ADP-D-ribosyl)-L-arginyl-[protein] + nicotinamide + H(+)</text>
        <dbReference type="Rhea" id="RHEA:19149"/>
        <dbReference type="Rhea" id="RHEA-COMP:10532"/>
        <dbReference type="Rhea" id="RHEA-COMP:15087"/>
        <dbReference type="ChEBI" id="CHEBI:15378"/>
        <dbReference type="ChEBI" id="CHEBI:17154"/>
        <dbReference type="ChEBI" id="CHEBI:29965"/>
        <dbReference type="ChEBI" id="CHEBI:57540"/>
        <dbReference type="ChEBI" id="CHEBI:142554"/>
        <dbReference type="EC" id="2.4.2.31"/>
    </reaction>
</comment>
<comment type="similarity">
    <text evidence="2 14">Belongs to the Arg-specific ADP-ribosyltransferase family.</text>
</comment>
<evidence type="ECO:0000256" key="14">
    <source>
        <dbReference type="RuleBase" id="RU361228"/>
    </source>
</evidence>
<evidence type="ECO:0000256" key="1">
    <source>
        <dbReference type="ARBA" id="ARBA00004613"/>
    </source>
</evidence>
<evidence type="ECO:0000256" key="3">
    <source>
        <dbReference type="ARBA" id="ARBA00022525"/>
    </source>
</evidence>
<comment type="subcellular location">
    <subcellularLocation>
        <location evidence="1">Secreted</location>
    </subcellularLocation>
</comment>
<dbReference type="GO" id="GO:0090729">
    <property type="term" value="F:toxin activity"/>
    <property type="evidence" value="ECO:0007669"/>
    <property type="project" value="UniProtKB-KW"/>
</dbReference>
<organism evidence="15 16">
    <name type="scientific">Chanos chanos</name>
    <name type="common">Milkfish</name>
    <name type="synonym">Mugil chanos</name>
    <dbReference type="NCBI Taxonomy" id="29144"/>
    <lineage>
        <taxon>Eukaryota</taxon>
        <taxon>Metazoa</taxon>
        <taxon>Chordata</taxon>
        <taxon>Craniata</taxon>
        <taxon>Vertebrata</taxon>
        <taxon>Euteleostomi</taxon>
        <taxon>Actinopterygii</taxon>
        <taxon>Neopterygii</taxon>
        <taxon>Teleostei</taxon>
        <taxon>Ostariophysi</taxon>
        <taxon>Gonorynchiformes</taxon>
        <taxon>Chanidae</taxon>
        <taxon>Chanos</taxon>
    </lineage>
</organism>
<dbReference type="OrthoDB" id="423533at2759"/>
<dbReference type="Pfam" id="PF01129">
    <property type="entry name" value="ART"/>
    <property type="match status" value="1"/>
</dbReference>
<evidence type="ECO:0000256" key="7">
    <source>
        <dbReference type="ARBA" id="ARBA00022695"/>
    </source>
</evidence>
<evidence type="ECO:0000256" key="11">
    <source>
        <dbReference type="ARBA" id="ARBA00023027"/>
    </source>
</evidence>
<keyword evidence="5 14" id="KW-0328">Glycosyltransferase</keyword>
<dbReference type="SUPFAM" id="SSF56399">
    <property type="entry name" value="ADP-ribosylation"/>
    <property type="match status" value="1"/>
</dbReference>
<sequence>MKMTIWMLFMFTVTLATKQHLRSFLIEADPLDMANDSVDDAYMDCAEKMSELVKKQYLKQERNANANFSKAWRFAEKKAKSEDGLEKEHAVAIWIYTSENPKIYADFNKAVGNGSKSYKNGKFQYHSLHFLLTTAIQRLKAKQKPGMRTYRRTRDSYDNVAIGTTIRFNRFASTSLDYKGTEMFGEKTCFEIYTHCGADITKFSALKREKEVLIPPYEKFKVTSVQMKKRRPDLWCDVVYTLKGDGIQSNLDCALFHKVN</sequence>
<dbReference type="FunCoup" id="A0A6J2VS60">
    <property type="interactions" value="1241"/>
</dbReference>
<dbReference type="Proteomes" id="UP000504632">
    <property type="component" value="Chromosome 7"/>
</dbReference>
<dbReference type="InParanoid" id="A0A6J2VS60"/>
<evidence type="ECO:0000256" key="5">
    <source>
        <dbReference type="ARBA" id="ARBA00022676"/>
    </source>
</evidence>
<keyword evidence="12" id="KW-1015">Disulfide bond</keyword>
<evidence type="ECO:0000256" key="12">
    <source>
        <dbReference type="ARBA" id="ARBA00023157"/>
    </source>
</evidence>
<feature type="signal peptide" evidence="14">
    <location>
        <begin position="1"/>
        <end position="16"/>
    </location>
</feature>
<dbReference type="GO" id="GO:0003950">
    <property type="term" value="F:NAD+ poly-ADP-ribosyltransferase activity"/>
    <property type="evidence" value="ECO:0007669"/>
    <property type="project" value="TreeGrafter"/>
</dbReference>
<protein>
    <recommendedName>
        <fullName evidence="14">NAD(P)(+)--arginine ADP-ribosyltransferase</fullName>
        <ecNumber evidence="14">2.4.2.31</ecNumber>
    </recommendedName>
    <alternativeName>
        <fullName evidence="14">Mono(ADP-ribosyl)transferase</fullName>
    </alternativeName>
</protein>
<keyword evidence="11 14" id="KW-0520">NAD</keyword>
<name>A0A6J2VS60_CHACN</name>
<feature type="chain" id="PRO_5027146714" description="NAD(P)(+)--arginine ADP-ribosyltransferase" evidence="14">
    <location>
        <begin position="17"/>
        <end position="260"/>
    </location>
</feature>
<dbReference type="EC" id="2.4.2.31" evidence="14"/>
<dbReference type="PROSITE" id="PS51996">
    <property type="entry name" value="TR_MART"/>
    <property type="match status" value="1"/>
</dbReference>
<dbReference type="Gene3D" id="3.90.176.10">
    <property type="entry name" value="Toxin ADP-ribosyltransferase, Chain A, domain 1"/>
    <property type="match status" value="1"/>
</dbReference>
<evidence type="ECO:0000256" key="8">
    <source>
        <dbReference type="ARBA" id="ARBA00022729"/>
    </source>
</evidence>
<dbReference type="PRINTS" id="PR00970">
    <property type="entry name" value="RIBTRNSFRASE"/>
</dbReference>
<evidence type="ECO:0000256" key="13">
    <source>
        <dbReference type="ARBA" id="ARBA00047597"/>
    </source>
</evidence>